<comment type="caution">
    <text evidence="4">The sequence shown here is derived from an EMBL/GenBank/DDBJ whole genome shotgun (WGS) entry which is preliminary data.</text>
</comment>
<feature type="compositionally biased region" description="Basic residues" evidence="1">
    <location>
        <begin position="1"/>
        <end position="11"/>
    </location>
</feature>
<dbReference type="Pfam" id="PF13456">
    <property type="entry name" value="RVT_3"/>
    <property type="match status" value="1"/>
</dbReference>
<feature type="region of interest" description="Disordered" evidence="1">
    <location>
        <begin position="377"/>
        <end position="400"/>
    </location>
</feature>
<dbReference type="InterPro" id="IPR028163">
    <property type="entry name" value="HAUS_6_N"/>
</dbReference>
<proteinExistence type="predicted"/>
<feature type="domain" description="HAUS augmin-like complex subunit 6 N-terminal" evidence="3">
    <location>
        <begin position="73"/>
        <end position="261"/>
    </location>
</feature>
<dbReference type="SUPFAM" id="SSF53098">
    <property type="entry name" value="Ribonuclease H-like"/>
    <property type="match status" value="1"/>
</dbReference>
<protein>
    <recommendedName>
        <fullName evidence="6">RNase H type-1 domain-containing protein</fullName>
    </recommendedName>
</protein>
<dbReference type="CDD" id="cd09279">
    <property type="entry name" value="RNase_HI_like"/>
    <property type="match status" value="1"/>
</dbReference>
<keyword evidence="5" id="KW-1185">Reference proteome</keyword>
<reference evidence="4" key="1">
    <citation type="submission" date="2023-07" db="EMBL/GenBank/DDBJ databases">
        <title>A chromosome-level genome assembly of Lolium multiflorum.</title>
        <authorList>
            <person name="Chen Y."/>
            <person name="Copetti D."/>
            <person name="Kolliker R."/>
            <person name="Studer B."/>
        </authorList>
    </citation>
    <scope>NUCLEOTIDE SEQUENCE</scope>
    <source>
        <strain evidence="4">02402/16</strain>
        <tissue evidence="4">Leaf</tissue>
    </source>
</reference>
<name>A0AAD8X2F7_LOLMU</name>
<dbReference type="PANTHER" id="PTHR16151">
    <property type="entry name" value="HAUS AUGMIN-LIKE COMPLEX SUBUNIT 6"/>
    <property type="match status" value="1"/>
</dbReference>
<organism evidence="4 5">
    <name type="scientific">Lolium multiflorum</name>
    <name type="common">Italian ryegrass</name>
    <name type="synonym">Lolium perenne subsp. multiflorum</name>
    <dbReference type="NCBI Taxonomy" id="4521"/>
    <lineage>
        <taxon>Eukaryota</taxon>
        <taxon>Viridiplantae</taxon>
        <taxon>Streptophyta</taxon>
        <taxon>Embryophyta</taxon>
        <taxon>Tracheophyta</taxon>
        <taxon>Spermatophyta</taxon>
        <taxon>Magnoliopsida</taxon>
        <taxon>Liliopsida</taxon>
        <taxon>Poales</taxon>
        <taxon>Poaceae</taxon>
        <taxon>BOP clade</taxon>
        <taxon>Pooideae</taxon>
        <taxon>Poodae</taxon>
        <taxon>Poeae</taxon>
        <taxon>Poeae Chloroplast Group 2 (Poeae type)</taxon>
        <taxon>Loliodinae</taxon>
        <taxon>Loliinae</taxon>
        <taxon>Lolium</taxon>
    </lineage>
</organism>
<dbReference type="InterPro" id="IPR002156">
    <property type="entry name" value="RNaseH_domain"/>
</dbReference>
<feature type="region of interest" description="Disordered" evidence="1">
    <location>
        <begin position="1"/>
        <end position="32"/>
    </location>
</feature>
<dbReference type="GO" id="GO:1990498">
    <property type="term" value="C:mitotic spindle microtubule"/>
    <property type="evidence" value="ECO:0007669"/>
    <property type="project" value="TreeGrafter"/>
</dbReference>
<feature type="region of interest" description="Disordered" evidence="1">
    <location>
        <begin position="487"/>
        <end position="518"/>
    </location>
</feature>
<dbReference type="EMBL" id="JAUUTY010000002">
    <property type="protein sequence ID" value="KAK1687123.1"/>
    <property type="molecule type" value="Genomic_DNA"/>
</dbReference>
<dbReference type="AlphaFoldDB" id="A0AAD8X2F7"/>
<dbReference type="PANTHER" id="PTHR16151:SF2">
    <property type="entry name" value="HAUS AUGMIN-LIKE COMPLEX SUBUNIT 6"/>
    <property type="match status" value="1"/>
</dbReference>
<accession>A0AAD8X2F7</accession>
<dbReference type="Pfam" id="PF14661">
    <property type="entry name" value="HAUS6_N"/>
    <property type="match status" value="1"/>
</dbReference>
<evidence type="ECO:0000256" key="1">
    <source>
        <dbReference type="SAM" id="MobiDB-lite"/>
    </source>
</evidence>
<evidence type="ECO:0000313" key="5">
    <source>
        <dbReference type="Proteomes" id="UP001231189"/>
    </source>
</evidence>
<dbReference type="Gene3D" id="3.30.420.10">
    <property type="entry name" value="Ribonuclease H-like superfamily/Ribonuclease H"/>
    <property type="match status" value="1"/>
</dbReference>
<dbReference type="GO" id="GO:0008017">
    <property type="term" value="F:microtubule binding"/>
    <property type="evidence" value="ECO:0007669"/>
    <property type="project" value="TreeGrafter"/>
</dbReference>
<sequence>MKKKVGSRRKLCSPGTNRCAQKDKGRTNGAGTHRFVAGVGEEEREELIDFAFDSWREWVEEDWLDEAKLWPLDFDKVWPIFDSAQSREFRKIVQGIISELEQQGALPRSNSRVSSLATCCGPRFVELLWQLSVHALREVHRRTFAADVASNPLPAALTDVSYLHAAALLPVTKARIALERRKFLKNANIAVQRQTTWSNLAHEMTAEFRSLCAEEAYLQQELEKLQDMRNKAKLEGELWDERISTSSGQNSHLVSKATRLWESILARKGQHEVLASGPIEDLIAHREHRYRISGSQLLAAMDTSSSVPHSELLSARAGESQMLDKQEQISLFQGKEEALSRLDDRNGRTQQTVDVAEILRRWTHALQRIHKQSLHLAKANDGEGPELLRSASDGEASTHADSLTATLAEHRQHLVSIQGLINQLKEAIPAMQQSITDLSEEVNSVPSNPVDQTNSRQLLSGQNTVFVRPEESSSEVSEMTSKLSSTHIDKAGSSPALKLPPLFSLTPSSSGKGTQTQRRNALACQPSQEILPQEKTLVLPSTKDQGNGSMHENYGYFAHDIRRSVREAALSKPLSNTESPQDDSSDDGSEHFFIPLSSGTSRKDVGAVGNRRKQKIVISSSQTKLPKSTSDQYFNSDSPIHTTSALSSAGNFFDPLSSSQSFMTDDALDQLFSPPLLLESSLFHDAYEDLLEGKEQLIQRPVYYISDATRRYHPQSRCDRSNRQIGVHNITYEPRRAVKSEALADFFDDWEEALQPISPADLKHWTLYFHGSKNLEGAGAGIVLISPKGDTMRYVLQLQFEPCTKNMAEYKALLHGMRIVKEMRATRLRCFGDSDLVASQTSGTCDATNANMIAYKRAVDQAGANFAGHVVEWVDRCKNEEADTLARLGSKRLPPPPGVFLDILTHPSVRVPREADITEPPAPESVLVAVVSDTGDCTESYMNYLERQVLSMDETEARMIVRRCKSFTIINNEL</sequence>
<feature type="compositionally biased region" description="Low complexity" evidence="1">
    <location>
        <begin position="497"/>
        <end position="510"/>
    </location>
</feature>
<gene>
    <name evidence="4" type="ORF">QYE76_047971</name>
</gene>
<evidence type="ECO:0000259" key="3">
    <source>
        <dbReference type="Pfam" id="PF14661"/>
    </source>
</evidence>
<dbReference type="InterPro" id="IPR012337">
    <property type="entry name" value="RNaseH-like_sf"/>
</dbReference>
<evidence type="ECO:0008006" key="6">
    <source>
        <dbReference type="Google" id="ProtNLM"/>
    </source>
</evidence>
<feature type="region of interest" description="Disordered" evidence="1">
    <location>
        <begin position="570"/>
        <end position="598"/>
    </location>
</feature>
<evidence type="ECO:0000313" key="4">
    <source>
        <dbReference type="EMBL" id="KAK1687123.1"/>
    </source>
</evidence>
<dbReference type="GO" id="GO:0003676">
    <property type="term" value="F:nucleic acid binding"/>
    <property type="evidence" value="ECO:0007669"/>
    <property type="project" value="InterPro"/>
</dbReference>
<feature type="domain" description="RNase H type-1" evidence="2">
    <location>
        <begin position="773"/>
        <end position="887"/>
    </location>
</feature>
<dbReference type="InterPro" id="IPR036397">
    <property type="entry name" value="RNaseH_sf"/>
</dbReference>
<dbReference type="GO" id="GO:0051225">
    <property type="term" value="P:spindle assembly"/>
    <property type="evidence" value="ECO:0007669"/>
    <property type="project" value="InterPro"/>
</dbReference>
<dbReference type="InterPro" id="IPR026797">
    <property type="entry name" value="HAUS_6"/>
</dbReference>
<dbReference type="GO" id="GO:0004523">
    <property type="term" value="F:RNA-DNA hybrid ribonuclease activity"/>
    <property type="evidence" value="ECO:0007669"/>
    <property type="project" value="InterPro"/>
</dbReference>
<evidence type="ECO:0000259" key="2">
    <source>
        <dbReference type="Pfam" id="PF13456"/>
    </source>
</evidence>
<dbReference type="GO" id="GO:0070652">
    <property type="term" value="C:HAUS complex"/>
    <property type="evidence" value="ECO:0007669"/>
    <property type="project" value="InterPro"/>
</dbReference>
<dbReference type="Proteomes" id="UP001231189">
    <property type="component" value="Unassembled WGS sequence"/>
</dbReference>